<evidence type="ECO:0000313" key="8">
    <source>
        <dbReference type="Proteomes" id="UP000018838"/>
    </source>
</evidence>
<evidence type="ECO:0000256" key="3">
    <source>
        <dbReference type="ARBA" id="ARBA00022737"/>
    </source>
</evidence>
<gene>
    <name evidence="7" type="ORF">Loa_02540</name>
</gene>
<dbReference type="PROSITE" id="PS50206">
    <property type="entry name" value="RHODANESE_3"/>
    <property type="match status" value="1"/>
</dbReference>
<proteinExistence type="predicted"/>
<dbReference type="PATRIC" id="fig|1268635.3.peg.2606"/>
<dbReference type="InterPro" id="IPR049883">
    <property type="entry name" value="NOTCH1_EGF-like"/>
</dbReference>
<dbReference type="EMBL" id="CP004006">
    <property type="protein sequence ID" value="AHE68077.1"/>
    <property type="molecule type" value="Genomic_DNA"/>
</dbReference>
<dbReference type="Gene3D" id="2.90.20.10">
    <property type="entry name" value="Plasmodium vivax P25 domain"/>
    <property type="match status" value="1"/>
</dbReference>
<dbReference type="InterPro" id="IPR001763">
    <property type="entry name" value="Rhodanese-like_dom"/>
</dbReference>
<organism evidence="7 8">
    <name type="scientific">Legionella oakridgensis ATCC 33761 = DSM 21215</name>
    <dbReference type="NCBI Taxonomy" id="1268635"/>
    <lineage>
        <taxon>Bacteria</taxon>
        <taxon>Pseudomonadati</taxon>
        <taxon>Pseudomonadota</taxon>
        <taxon>Gammaproteobacteria</taxon>
        <taxon>Legionellales</taxon>
        <taxon>Legionellaceae</taxon>
        <taxon>Legionella</taxon>
    </lineage>
</organism>
<name>W0BHG6_9GAMM</name>
<keyword evidence="2" id="KW-0732">Signal</keyword>
<dbReference type="RefSeq" id="WP_025386446.1">
    <property type="nucleotide sequence ID" value="NZ_CP004006.1"/>
</dbReference>
<accession>W0BHG6</accession>
<dbReference type="InterPro" id="IPR009030">
    <property type="entry name" value="Growth_fac_rcpt_cys_sf"/>
</dbReference>
<dbReference type="PANTHER" id="PTHR24034:SF209">
    <property type="entry name" value="EGF-LIKE DOMAIN-CONTAINING PROTEIN"/>
    <property type="match status" value="1"/>
</dbReference>
<evidence type="ECO:0000259" key="6">
    <source>
        <dbReference type="PROSITE" id="PS50206"/>
    </source>
</evidence>
<evidence type="ECO:0000256" key="4">
    <source>
        <dbReference type="ARBA" id="ARBA00023157"/>
    </source>
</evidence>
<dbReference type="HOGENOM" id="CLU_277960_0_0_6"/>
<evidence type="ECO:0000313" key="7">
    <source>
        <dbReference type="EMBL" id="AHE68077.1"/>
    </source>
</evidence>
<dbReference type="InterPro" id="IPR050751">
    <property type="entry name" value="ECM_structural_protein"/>
</dbReference>
<dbReference type="Pfam" id="PF07645">
    <property type="entry name" value="EGF_CA"/>
    <property type="match status" value="1"/>
</dbReference>
<keyword evidence="8" id="KW-1185">Reference proteome</keyword>
<dbReference type="Proteomes" id="UP000018838">
    <property type="component" value="Chromosome"/>
</dbReference>
<dbReference type="eggNOG" id="ENOG5033UR6">
    <property type="taxonomic scope" value="Bacteria"/>
</dbReference>
<evidence type="ECO:0000256" key="5">
    <source>
        <dbReference type="SAM" id="Coils"/>
    </source>
</evidence>
<dbReference type="AlphaFoldDB" id="W0BHG6"/>
<sequence>MPTLSPEAQKNFDPDSAYIQEKALEWLEQPGHEISTYVNAFILEKSPFIANIAATWQDLSSGESAEILKNMKALLNKSQERLNTFLEAKKEIEEKPDVPYTEILEKYGFSGKWLDNFKAYEGSIRAFDSQYNAKEILTVTISAFQSNDSKEKIAGMLSLIDSVSSVASNSKIPIVSLVGYIINNLAKVSQDMLKAVLNLGEILKKRAGYCVGVGVPGDDRRSQILNQEGKLACPLSFNTLPFKNIYETVIPVPGELLFWTGETFIPGHVEGGGKSGLMETLSFMRRAKNLNYAIDLDNIEVIANVYNVKGGIPALLREATEVILGIKNKAERLQQLIGSQGHCSKETIINYVEKQTHFQLHPFLAEDTSDLITTYAASYVAKTDAFGANNTRTNAYLTYKTIWEQLKNLTVVNVYGEIRESKNREVICRYCANAIIDISLQNAEEIKGCETLTADKQGNFTLHLLAKNPNASVILKAYTSLGNSDSYPLTLNAERQSITLFIHASEQSDCEKMNALLEKINAIYATDKAKAENYLAEARALKCDKYQEALNNFATIIIKDNSDKEELALSDCDVNKLQQLLSDKRLTPEKKIEYNALYSNINQANQILNQDVASTAQLDELILKHKTLLEAVKPCKTLSNALQNSLKPLEDLQHSIIKVNEANTRCDKPFIKQILNDLASFKQTLSEHWKATLKERLNQLDQAENNYSNGVSAYKTNHYEESLSSLMLAKKLFQHINCMELSHKTEKAIAIVSQAQQSKLDPYKALQGCYLSIVEKTLLQIQGNPNYRELEGRLYSIRNGNKQLIEANTLYKAGHFQEATNLLNKAKITLAGQCPRLENLINDSLEKIANQELLVAAIKQAIKDCDQETIKKFLAHPDKMKPFIPQLESALLNCDKNTSPEELLRKGTILCKENLGEAAFAIKLNTDGTVQCGCEQGYFIDGTNHCAKPSLAEGHKICQKKAGVNAEAIHINANGTYECRCNKNYQFNKDFTQCIRISMENGQKHCKSLFGANSYAVKINANGTYECGCKKGFIFNKNFTQCAKITIQHGHDTCRKSFGPGSYAVKINADTTFQCQCKSGYLWNEKKTQCIIPKKKPNQKQPIKKSKPVIEPLPEIDVRIKTPSLPKDYVPWSPPDPKN</sequence>
<keyword evidence="5" id="KW-0175">Coiled coil</keyword>
<protein>
    <recommendedName>
        <fullName evidence="6">Rhodanese domain-containing protein</fullName>
    </recommendedName>
</protein>
<keyword evidence="3" id="KW-0677">Repeat</keyword>
<dbReference type="PANTHER" id="PTHR24034">
    <property type="entry name" value="EGF-LIKE DOMAIN-CONTAINING PROTEIN"/>
    <property type="match status" value="1"/>
</dbReference>
<keyword evidence="1" id="KW-0245">EGF-like domain</keyword>
<dbReference type="KEGG" id="lok:Loa_02540"/>
<dbReference type="SUPFAM" id="SSF57184">
    <property type="entry name" value="Growth factor receptor domain"/>
    <property type="match status" value="1"/>
</dbReference>
<reference evidence="7 8" key="1">
    <citation type="journal article" date="2013" name="Int. J. Med. Microbiol.">
        <title>Legionella oakridgensis ATCC 33761 genome sequence and phenotypic characterization reveals its replication capacity in amoebae.</title>
        <authorList>
            <person name="Brzuszkiewicz E."/>
            <person name="Schulz T."/>
            <person name="Rydzewski K."/>
            <person name="Daniel R."/>
            <person name="Gillmaier N."/>
            <person name="Dittmann C."/>
            <person name="Holland G."/>
            <person name="Schunder E."/>
            <person name="Lautner M."/>
            <person name="Eisenreich W."/>
            <person name="Luck C."/>
            <person name="Heuner K."/>
        </authorList>
    </citation>
    <scope>NUCLEOTIDE SEQUENCE [LARGE SCALE GENOMIC DNA]</scope>
    <source>
        <strain>OR-10</strain>
        <strain evidence="8">ATCC 33761</strain>
    </source>
</reference>
<keyword evidence="4" id="KW-1015">Disulfide bond</keyword>
<dbReference type="STRING" id="1268635.Loa_02540"/>
<feature type="coiled-coil region" evidence="5">
    <location>
        <begin position="68"/>
        <end position="95"/>
    </location>
</feature>
<evidence type="ECO:0000256" key="1">
    <source>
        <dbReference type="ARBA" id="ARBA00022536"/>
    </source>
</evidence>
<evidence type="ECO:0000256" key="2">
    <source>
        <dbReference type="ARBA" id="ARBA00022729"/>
    </source>
</evidence>
<feature type="domain" description="Rhodanese" evidence="6">
    <location>
        <begin position="304"/>
        <end position="324"/>
    </location>
</feature>